<gene>
    <name evidence="5" type="ORF">HHH54_09285</name>
</gene>
<proteinExistence type="predicted"/>
<name>A0ABS0TAM6_9STAP</name>
<dbReference type="NCBIfam" id="NF010349">
    <property type="entry name" value="PRK13777.1"/>
    <property type="match status" value="1"/>
</dbReference>
<organism evidence="5 6">
    <name type="scientific">Staphylococcus canis</name>
    <dbReference type="NCBI Taxonomy" id="2724942"/>
    <lineage>
        <taxon>Bacteria</taxon>
        <taxon>Bacillati</taxon>
        <taxon>Bacillota</taxon>
        <taxon>Bacilli</taxon>
        <taxon>Bacillales</taxon>
        <taxon>Staphylococcaceae</taxon>
        <taxon>Staphylococcus</taxon>
    </lineage>
</organism>
<dbReference type="Pfam" id="PF01047">
    <property type="entry name" value="MarR"/>
    <property type="match status" value="1"/>
</dbReference>
<dbReference type="EMBL" id="JABANU010000026">
    <property type="protein sequence ID" value="MBI5975791.1"/>
    <property type="molecule type" value="Genomic_DNA"/>
</dbReference>
<dbReference type="InterPro" id="IPR036388">
    <property type="entry name" value="WH-like_DNA-bd_sf"/>
</dbReference>
<accession>A0ABS0TAM6</accession>
<dbReference type="RefSeq" id="WP_198618564.1">
    <property type="nucleotide sequence ID" value="NZ_JABANU010000026.1"/>
</dbReference>
<evidence type="ECO:0000313" key="5">
    <source>
        <dbReference type="EMBL" id="MBI5975791.1"/>
    </source>
</evidence>
<dbReference type="InterPro" id="IPR023187">
    <property type="entry name" value="Tscrpt_reg_MarR-type_CS"/>
</dbReference>
<keyword evidence="2" id="KW-0238">DNA-binding</keyword>
<dbReference type="PROSITE" id="PS50995">
    <property type="entry name" value="HTH_MARR_2"/>
    <property type="match status" value="1"/>
</dbReference>
<dbReference type="PANTHER" id="PTHR42756">
    <property type="entry name" value="TRANSCRIPTIONAL REGULATOR, MARR"/>
    <property type="match status" value="1"/>
</dbReference>
<evidence type="ECO:0000256" key="1">
    <source>
        <dbReference type="ARBA" id="ARBA00023015"/>
    </source>
</evidence>
<dbReference type="Gene3D" id="1.10.10.10">
    <property type="entry name" value="Winged helix-like DNA-binding domain superfamily/Winged helix DNA-binding domain"/>
    <property type="match status" value="1"/>
</dbReference>
<dbReference type="PANTHER" id="PTHR42756:SF1">
    <property type="entry name" value="TRANSCRIPTIONAL REPRESSOR OF EMRAB OPERON"/>
    <property type="match status" value="1"/>
</dbReference>
<dbReference type="SMART" id="SM00347">
    <property type="entry name" value="HTH_MARR"/>
    <property type="match status" value="1"/>
</dbReference>
<dbReference type="InterPro" id="IPR000835">
    <property type="entry name" value="HTH_MarR-typ"/>
</dbReference>
<feature type="domain" description="HTH marR-type" evidence="4">
    <location>
        <begin position="9"/>
        <end position="153"/>
    </location>
</feature>
<protein>
    <submittedName>
        <fullName evidence="5">HTH-type transcriptional regulator Hpr</fullName>
    </submittedName>
</protein>
<dbReference type="Proteomes" id="UP000751852">
    <property type="component" value="Unassembled WGS sequence"/>
</dbReference>
<dbReference type="PROSITE" id="PS01117">
    <property type="entry name" value="HTH_MARR_1"/>
    <property type="match status" value="1"/>
</dbReference>
<evidence type="ECO:0000313" key="6">
    <source>
        <dbReference type="Proteomes" id="UP000751852"/>
    </source>
</evidence>
<dbReference type="InterPro" id="IPR036390">
    <property type="entry name" value="WH_DNA-bd_sf"/>
</dbReference>
<evidence type="ECO:0000259" key="4">
    <source>
        <dbReference type="PROSITE" id="PS50995"/>
    </source>
</evidence>
<sequence>MDRKERIESMLFTHKIAILSKIIWKNAENDWQRWLKKSGITINEYVILMTIYAHDRVKITDISKQGVMHVSTAFNFAKRLEQQGLLIFEKDTTDKRNTFLILTQKGKSFVEQVFDQYDVSQNSIYEAAKSFEDEMFHLPSFSDVHYLVSKLYGRYFINDLHESHKNIKKNLLDDL</sequence>
<comment type="caution">
    <text evidence="5">The sequence shown here is derived from an EMBL/GenBank/DDBJ whole genome shotgun (WGS) entry which is preliminary data.</text>
</comment>
<keyword evidence="6" id="KW-1185">Reference proteome</keyword>
<dbReference type="SUPFAM" id="SSF46785">
    <property type="entry name" value="Winged helix' DNA-binding domain"/>
    <property type="match status" value="1"/>
</dbReference>
<keyword evidence="3" id="KW-0804">Transcription</keyword>
<keyword evidence="1" id="KW-0805">Transcription regulation</keyword>
<evidence type="ECO:0000256" key="3">
    <source>
        <dbReference type="ARBA" id="ARBA00023163"/>
    </source>
</evidence>
<reference evidence="5 6" key="1">
    <citation type="submission" date="2020-04" db="EMBL/GenBank/DDBJ databases">
        <title>Staphylococcus species from domestic dog.</title>
        <authorList>
            <person name="Paterson G.K."/>
        </authorList>
    </citation>
    <scope>NUCLEOTIDE SEQUENCE [LARGE SCALE GENOMIC DNA]</scope>
    <source>
        <strain evidence="5 6">H16/1A</strain>
    </source>
</reference>
<evidence type="ECO:0000256" key="2">
    <source>
        <dbReference type="ARBA" id="ARBA00023125"/>
    </source>
</evidence>